<keyword evidence="4 6" id="KW-1133">Transmembrane helix</keyword>
<evidence type="ECO:0000256" key="4">
    <source>
        <dbReference type="ARBA" id="ARBA00022989"/>
    </source>
</evidence>
<keyword evidence="3 6" id="KW-0812">Transmembrane</keyword>
<feature type="transmembrane region" description="Helical" evidence="6">
    <location>
        <begin position="13"/>
        <end position="30"/>
    </location>
</feature>
<proteinExistence type="predicted"/>
<dbReference type="Pfam" id="PF09678">
    <property type="entry name" value="Caa3_CtaG"/>
    <property type="match status" value="1"/>
</dbReference>
<evidence type="ECO:0000256" key="2">
    <source>
        <dbReference type="ARBA" id="ARBA00022475"/>
    </source>
</evidence>
<name>A0A3B0YCM6_9ZZZZ</name>
<feature type="transmembrane region" description="Helical" evidence="6">
    <location>
        <begin position="192"/>
        <end position="217"/>
    </location>
</feature>
<keyword evidence="5 6" id="KW-0472">Membrane</keyword>
<evidence type="ECO:0000256" key="1">
    <source>
        <dbReference type="ARBA" id="ARBA00004651"/>
    </source>
</evidence>
<evidence type="ECO:0000313" key="7">
    <source>
        <dbReference type="EMBL" id="VAW77191.1"/>
    </source>
</evidence>
<dbReference type="EMBL" id="UOFM01000213">
    <property type="protein sequence ID" value="VAW77191.1"/>
    <property type="molecule type" value="Genomic_DNA"/>
</dbReference>
<gene>
    <name evidence="7" type="ORF">MNBD_GAMMA14-1947</name>
</gene>
<dbReference type="InterPro" id="IPR019108">
    <property type="entry name" value="Caa3_assmbl_CtaG-rel"/>
</dbReference>
<comment type="subcellular location">
    <subcellularLocation>
        <location evidence="1">Cell membrane</location>
        <topology evidence="1">Multi-pass membrane protein</topology>
    </subcellularLocation>
</comment>
<feature type="transmembrane region" description="Helical" evidence="6">
    <location>
        <begin position="162"/>
        <end position="180"/>
    </location>
</feature>
<keyword evidence="2" id="KW-1003">Cell membrane</keyword>
<protein>
    <submittedName>
        <fullName evidence="7">Cytochrome c oxidase caa3-type assembly factor CtaG_BS (Unrelated to Cox11-CtaG family)</fullName>
    </submittedName>
</protein>
<feature type="transmembrane region" description="Helical" evidence="6">
    <location>
        <begin position="42"/>
        <end position="61"/>
    </location>
</feature>
<dbReference type="AlphaFoldDB" id="A0A3B0YCM6"/>
<accession>A0A3B0YCM6</accession>
<sequence length="282" mass="32191">MTPFIQYLLPWEFSPAVALFCLLAAGLYLRGWLRCRHSAHPVGYWPLLSYMTGVIIVYLVMQTWFDYLSQHMLWIHRLQHLVLHHLGPFLMMLGAPLKVLPQGVPEKFTAVVLTPLWRSTPVRFLYALLQNVVVAPLLFVGLIYFWLLPDIHFTAMLSASRYQLMNWSMLLDALLFWWLILDPRPRHAAGRLGYGARIVILTLIVPPQILIGAHMALAKESLFSVYNVCGRAWPISPLVDQQIAGLITWIPASMMSVIAVLLLIRRWSTESREAELPTPVAS</sequence>
<evidence type="ECO:0000256" key="3">
    <source>
        <dbReference type="ARBA" id="ARBA00022692"/>
    </source>
</evidence>
<dbReference type="GO" id="GO:0005886">
    <property type="term" value="C:plasma membrane"/>
    <property type="evidence" value="ECO:0007669"/>
    <property type="project" value="UniProtKB-SubCell"/>
</dbReference>
<evidence type="ECO:0000256" key="5">
    <source>
        <dbReference type="ARBA" id="ARBA00023136"/>
    </source>
</evidence>
<reference evidence="7" key="1">
    <citation type="submission" date="2018-06" db="EMBL/GenBank/DDBJ databases">
        <authorList>
            <person name="Zhirakovskaya E."/>
        </authorList>
    </citation>
    <scope>NUCLEOTIDE SEQUENCE</scope>
</reference>
<evidence type="ECO:0000256" key="6">
    <source>
        <dbReference type="SAM" id="Phobius"/>
    </source>
</evidence>
<feature type="transmembrane region" description="Helical" evidence="6">
    <location>
        <begin position="124"/>
        <end position="147"/>
    </location>
</feature>
<feature type="transmembrane region" description="Helical" evidence="6">
    <location>
        <begin position="243"/>
        <end position="264"/>
    </location>
</feature>
<organism evidence="7">
    <name type="scientific">hydrothermal vent metagenome</name>
    <dbReference type="NCBI Taxonomy" id="652676"/>
    <lineage>
        <taxon>unclassified sequences</taxon>
        <taxon>metagenomes</taxon>
        <taxon>ecological metagenomes</taxon>
    </lineage>
</organism>